<gene>
    <name evidence="2" type="ORF">LMG7974_00942</name>
</gene>
<evidence type="ECO:0000313" key="2">
    <source>
        <dbReference type="EMBL" id="CAD7288319.1"/>
    </source>
</evidence>
<comment type="caution">
    <text evidence="2">The sequence shown here is derived from an EMBL/GenBank/DDBJ whole genome shotgun (WGS) entry which is preliminary data.</text>
</comment>
<organism evidence="2 3">
    <name type="scientific">Campylobacter majalis</name>
    <dbReference type="NCBI Taxonomy" id="2790656"/>
    <lineage>
        <taxon>Bacteria</taxon>
        <taxon>Pseudomonadati</taxon>
        <taxon>Campylobacterota</taxon>
        <taxon>Epsilonproteobacteria</taxon>
        <taxon>Campylobacterales</taxon>
        <taxon>Campylobacteraceae</taxon>
        <taxon>Campylobacter</taxon>
    </lineage>
</organism>
<evidence type="ECO:0000259" key="1">
    <source>
        <dbReference type="SMART" id="SM00228"/>
    </source>
</evidence>
<reference evidence="2 3" key="1">
    <citation type="submission" date="2020-11" db="EMBL/GenBank/DDBJ databases">
        <authorList>
            <person name="Peeters C."/>
        </authorList>
    </citation>
    <scope>NUCLEOTIDE SEQUENCE [LARGE SCALE GENOMIC DNA]</scope>
    <source>
        <strain evidence="2 3">LMG 7974</strain>
    </source>
</reference>
<evidence type="ECO:0000313" key="3">
    <source>
        <dbReference type="Proteomes" id="UP000789803"/>
    </source>
</evidence>
<proteinExistence type="predicted"/>
<dbReference type="InterPro" id="IPR001478">
    <property type="entry name" value="PDZ"/>
</dbReference>
<accession>A0ABN7K736</accession>
<dbReference type="Pfam" id="PF13180">
    <property type="entry name" value="PDZ_2"/>
    <property type="match status" value="2"/>
</dbReference>
<dbReference type="InterPro" id="IPR036034">
    <property type="entry name" value="PDZ_sf"/>
</dbReference>
<name>A0ABN7K736_9BACT</name>
<feature type="domain" description="PDZ" evidence="1">
    <location>
        <begin position="175"/>
        <end position="243"/>
    </location>
</feature>
<dbReference type="Pfam" id="PF24314">
    <property type="entry name" value="DUF7488"/>
    <property type="match status" value="1"/>
</dbReference>
<dbReference type="Proteomes" id="UP000789803">
    <property type="component" value="Unassembled WGS sequence"/>
</dbReference>
<keyword evidence="3" id="KW-1185">Reference proteome</keyword>
<dbReference type="SMART" id="SM00228">
    <property type="entry name" value="PDZ"/>
    <property type="match status" value="2"/>
</dbReference>
<dbReference type="InterPro" id="IPR055911">
    <property type="entry name" value="DUF7488"/>
</dbReference>
<protein>
    <recommendedName>
        <fullName evidence="1">PDZ domain-containing protein</fullName>
    </recommendedName>
</protein>
<dbReference type="EMBL" id="CAJHOF010000007">
    <property type="protein sequence ID" value="CAD7288319.1"/>
    <property type="molecule type" value="Genomic_DNA"/>
</dbReference>
<sequence>MKKLLLLASICILTLAAPRPTQDDFNACFEKNKDSIVSVNGNYGIAITPELIAVVKNSDTAINDYVKFDPFLGLYLVKSNQNLHVPDMVDENDDTKFNKATWVATLSDSNASIMGHVKAFGSTLGDFDELNFDVNITAQLNSACCKLVGLAIGDNKFIPVRYLKHFAAYDDVYYGDIGVSFTENETGFYVASADPLGRGKALMPKDKILSVDNTAPKGIRWLNEKVLFAPKGSILEFKILRDNEEIKLFIPVSGEIKLKDNSIDEISPKVAATLDTLTSKNTDIDAYGVSLGEILLPWGIVVDKELIVTKVIEDTPAHAFGIAKNDKILQVNNDRVKTYKDMLEKIDKQSSFLLLFTRNNFDFFARVVRER</sequence>
<dbReference type="Gene3D" id="2.30.42.10">
    <property type="match status" value="1"/>
</dbReference>
<dbReference type="SUPFAM" id="SSF50156">
    <property type="entry name" value="PDZ domain-like"/>
    <property type="match status" value="2"/>
</dbReference>
<dbReference type="RefSeq" id="WP_229932743.1">
    <property type="nucleotide sequence ID" value="NZ_CAJHOF010000007.1"/>
</dbReference>
<feature type="domain" description="PDZ" evidence="1">
    <location>
        <begin position="296"/>
        <end position="360"/>
    </location>
</feature>